<dbReference type="Pfam" id="PF00069">
    <property type="entry name" value="Pkinase"/>
    <property type="match status" value="1"/>
</dbReference>
<dbReference type="Gene3D" id="1.10.510.10">
    <property type="entry name" value="Transferase(Phosphotransferase) domain 1"/>
    <property type="match status" value="1"/>
</dbReference>
<dbReference type="SUPFAM" id="SSF56112">
    <property type="entry name" value="Protein kinase-like (PK-like)"/>
    <property type="match status" value="1"/>
</dbReference>
<evidence type="ECO:0000256" key="2">
    <source>
        <dbReference type="ARBA" id="ARBA00022679"/>
    </source>
</evidence>
<evidence type="ECO:0000313" key="9">
    <source>
        <dbReference type="EMBL" id="CAK0823777.1"/>
    </source>
</evidence>
<dbReference type="PROSITE" id="PS00107">
    <property type="entry name" value="PROTEIN_KINASE_ATP"/>
    <property type="match status" value="1"/>
</dbReference>
<dbReference type="InterPro" id="IPR011009">
    <property type="entry name" value="Kinase-like_dom_sf"/>
</dbReference>
<organism evidence="9 10">
    <name type="scientific">Prorocentrum cordatum</name>
    <dbReference type="NCBI Taxonomy" id="2364126"/>
    <lineage>
        <taxon>Eukaryota</taxon>
        <taxon>Sar</taxon>
        <taxon>Alveolata</taxon>
        <taxon>Dinophyceae</taxon>
        <taxon>Prorocentrales</taxon>
        <taxon>Prorocentraceae</taxon>
        <taxon>Prorocentrum</taxon>
    </lineage>
</organism>
<evidence type="ECO:0000256" key="4">
    <source>
        <dbReference type="ARBA" id="ARBA00022777"/>
    </source>
</evidence>
<gene>
    <name evidence="9" type="ORF">PCOR1329_LOCUS24359</name>
</gene>
<feature type="region of interest" description="Disordered" evidence="7">
    <location>
        <begin position="563"/>
        <end position="589"/>
    </location>
</feature>
<evidence type="ECO:0000256" key="1">
    <source>
        <dbReference type="ARBA" id="ARBA00022527"/>
    </source>
</evidence>
<name>A0ABN9RXB8_9DINO</name>
<feature type="domain" description="Protein kinase" evidence="8">
    <location>
        <begin position="76"/>
        <end position="327"/>
    </location>
</feature>
<feature type="compositionally biased region" description="Polar residues" evidence="7">
    <location>
        <begin position="981"/>
        <end position="1003"/>
    </location>
</feature>
<feature type="compositionally biased region" description="Low complexity" evidence="7">
    <location>
        <begin position="1008"/>
        <end position="1023"/>
    </location>
</feature>
<evidence type="ECO:0000313" key="10">
    <source>
        <dbReference type="Proteomes" id="UP001189429"/>
    </source>
</evidence>
<accession>A0ABN9RXB8</accession>
<keyword evidence="5 6" id="KW-0067">ATP-binding</keyword>
<protein>
    <recommendedName>
        <fullName evidence="8">Protein kinase domain-containing protein</fullName>
    </recommendedName>
</protein>
<feature type="compositionally biased region" description="Basic and acidic residues" evidence="7">
    <location>
        <begin position="1049"/>
        <end position="1060"/>
    </location>
</feature>
<feature type="region of interest" description="Disordered" evidence="7">
    <location>
        <begin position="1036"/>
        <end position="1132"/>
    </location>
</feature>
<feature type="compositionally biased region" description="Low complexity" evidence="7">
    <location>
        <begin position="1079"/>
        <end position="1089"/>
    </location>
</feature>
<dbReference type="PROSITE" id="PS50011">
    <property type="entry name" value="PROTEIN_KINASE_DOM"/>
    <property type="match status" value="1"/>
</dbReference>
<dbReference type="SMART" id="SM00220">
    <property type="entry name" value="S_TKc"/>
    <property type="match status" value="1"/>
</dbReference>
<reference evidence="9" key="1">
    <citation type="submission" date="2023-10" db="EMBL/GenBank/DDBJ databases">
        <authorList>
            <person name="Chen Y."/>
            <person name="Shah S."/>
            <person name="Dougan E. K."/>
            <person name="Thang M."/>
            <person name="Chan C."/>
        </authorList>
    </citation>
    <scope>NUCLEOTIDE SEQUENCE [LARGE SCALE GENOMIC DNA]</scope>
</reference>
<keyword evidence="4" id="KW-0418">Kinase</keyword>
<keyword evidence="2" id="KW-0808">Transferase</keyword>
<evidence type="ECO:0000256" key="6">
    <source>
        <dbReference type="PROSITE-ProRule" id="PRU10141"/>
    </source>
</evidence>
<dbReference type="EMBL" id="CAUYUJ010008380">
    <property type="protein sequence ID" value="CAK0823777.1"/>
    <property type="molecule type" value="Genomic_DNA"/>
</dbReference>
<dbReference type="InterPro" id="IPR050205">
    <property type="entry name" value="CDPK_Ser/Thr_kinases"/>
</dbReference>
<feature type="region of interest" description="Disordered" evidence="7">
    <location>
        <begin position="17"/>
        <end position="63"/>
    </location>
</feature>
<keyword evidence="3 6" id="KW-0547">Nucleotide-binding</keyword>
<keyword evidence="10" id="KW-1185">Reference proteome</keyword>
<feature type="region of interest" description="Disordered" evidence="7">
    <location>
        <begin position="948"/>
        <end position="1023"/>
    </location>
</feature>
<dbReference type="InterPro" id="IPR000719">
    <property type="entry name" value="Prot_kinase_dom"/>
</dbReference>
<feature type="binding site" evidence="6">
    <location>
        <position position="105"/>
    </location>
    <ligand>
        <name>ATP</name>
        <dbReference type="ChEBI" id="CHEBI:30616"/>
    </ligand>
</feature>
<proteinExistence type="predicted"/>
<comment type="caution">
    <text evidence="9">The sequence shown here is derived from an EMBL/GenBank/DDBJ whole genome shotgun (WGS) entry which is preliminary data.</text>
</comment>
<evidence type="ECO:0000256" key="7">
    <source>
        <dbReference type="SAM" id="MobiDB-lite"/>
    </source>
</evidence>
<evidence type="ECO:0000259" key="8">
    <source>
        <dbReference type="PROSITE" id="PS50011"/>
    </source>
</evidence>
<sequence length="1199" mass="131716">MPALLPLAAVSRDLFEGTSERRRSSGLDSQAGGREERRRSSGLEAGAGGQGGQRLSDTRLSDTSAGGSGGAFLDQYTLGQMLGQGAFGIVYVCTAVSSREEFAVKMVDRVETPAENIQREVDLQRKMDHPNIAKVLDVFFEKCFVCMVMEMFRGGDLIEGIEHLLDQTGHLDCTQVVHVSRQMVAAVHYMHGKLTMHRDVKADNYLLDRANLADRDCRAVLCDFGTATCLSHAGERLTAPIGTKTHWAPEVFGGDYSQKADVWSLGVVMYGLYEGMLPFNASGNCRTTEVRTSPNAPQPCADFVAALLRREETERPSAELALAHPWLERQADAPEMRLSRASTSDLSADAMSVDVMSADDQTLSPGLRAGRRLRATRVNVMVKERRRQLVQRMEQAQQQQVGRSEQGDCKGVPVFLEQSFCVTDDVTGVRRSYKWSLMSQTQDEDEETMAMVRDLDDSGVGARRSSRRTLSADQGSEDATFHVVCKMLSDYGVDTSGFGRGTARTLREFAAEVHSGQSRLMLDAASHKKLVRVVDVVLLRIWCPQQDKEEPLLLIESSQTYSDGRRRDGLTRLPGGKKRPHQNTRKSSQHLVKTLDMEDCKIRFNFENIEVREVEEDSPTYPGVRTVYRKEIIDGLVNTTNKAVLERIGALELAGERAVTDARGQTRGLMWLTEAECESRSVDTAGVFYPSSNGFSANGFSPRYSPSRGGFSALVQAPLGPDNAALETYLQMGSELSELSSVPWQRGVSKSFNHRWSEPDVCAQIAEGGGESILNEHLLSMSVDVSKFGANKAKTVKQLAQELYKGESALVHQEDGNLLRIVDMVILKLEMSGTGEVLFEVSQASPDGTMEVSHSRFPGDKCRPDENQFIAARRILKRRLDMDENWVSLSADVRVVEMQADSPSYPGLQTLYRKRLICGEVYSPAKAQSPRPSISAVTMASDAEPRVAARWSKEALSSPRPAAHSEEEGGTSPPMSPPTTRIGNRTPTTPATRLNRLGSSPSTARVGATTPATPVTPAVTPATGLASSRRVLLLGQPSSASSQRPGWRSHPELRWRPARDGRRRARGRARGGPGGRSLAAEPGRRPAGGCRRRALRGRGRELRGGQSPRAGGRRAPARDEEPRGRSPAVRPSWRPARDCRRRIPGWVACECCEGGPHRPAVRAVLRRRRHRPRPGLRTGAGEAARIVGLGWRVPRVPRG</sequence>
<feature type="compositionally biased region" description="Basic residues" evidence="7">
    <location>
        <begin position="575"/>
        <end position="588"/>
    </location>
</feature>
<dbReference type="Proteomes" id="UP001189429">
    <property type="component" value="Unassembled WGS sequence"/>
</dbReference>
<dbReference type="InterPro" id="IPR017441">
    <property type="entry name" value="Protein_kinase_ATP_BS"/>
</dbReference>
<feature type="compositionally biased region" description="Low complexity" evidence="7">
    <location>
        <begin position="1104"/>
        <end position="1114"/>
    </location>
</feature>
<dbReference type="PANTHER" id="PTHR24349">
    <property type="entry name" value="SERINE/THREONINE-PROTEIN KINASE"/>
    <property type="match status" value="1"/>
</dbReference>
<keyword evidence="1" id="KW-0723">Serine/threonine-protein kinase</keyword>
<evidence type="ECO:0000256" key="3">
    <source>
        <dbReference type="ARBA" id="ARBA00022741"/>
    </source>
</evidence>
<evidence type="ECO:0000256" key="5">
    <source>
        <dbReference type="ARBA" id="ARBA00022840"/>
    </source>
</evidence>